<evidence type="ECO:0000259" key="5">
    <source>
        <dbReference type="PROSITE" id="PS01124"/>
    </source>
</evidence>
<dbReference type="EMBL" id="CP028324">
    <property type="protein sequence ID" value="AVR99293.1"/>
    <property type="molecule type" value="Genomic_DNA"/>
</dbReference>
<organism evidence="6 7">
    <name type="scientific">Pseudoduganella armeniaca</name>
    <dbReference type="NCBI Taxonomy" id="2072590"/>
    <lineage>
        <taxon>Bacteria</taxon>
        <taxon>Pseudomonadati</taxon>
        <taxon>Pseudomonadota</taxon>
        <taxon>Betaproteobacteria</taxon>
        <taxon>Burkholderiales</taxon>
        <taxon>Oxalobacteraceae</taxon>
        <taxon>Telluria group</taxon>
        <taxon>Pseudoduganella</taxon>
    </lineage>
</organism>
<evidence type="ECO:0000313" key="6">
    <source>
        <dbReference type="EMBL" id="AVR99293.1"/>
    </source>
</evidence>
<feature type="domain" description="HTH araC/xylS-type" evidence="5">
    <location>
        <begin position="225"/>
        <end position="325"/>
    </location>
</feature>
<dbReference type="Gene3D" id="1.10.10.60">
    <property type="entry name" value="Homeodomain-like"/>
    <property type="match status" value="1"/>
</dbReference>
<feature type="region of interest" description="Disordered" evidence="4">
    <location>
        <begin position="53"/>
        <end position="73"/>
    </location>
</feature>
<dbReference type="AlphaFoldDB" id="A0A2R4CI10"/>
<dbReference type="OrthoDB" id="9809338at2"/>
<dbReference type="InterPro" id="IPR018060">
    <property type="entry name" value="HTH_AraC"/>
</dbReference>
<evidence type="ECO:0000313" key="7">
    <source>
        <dbReference type="Proteomes" id="UP000240505"/>
    </source>
</evidence>
<keyword evidence="3" id="KW-0804">Transcription</keyword>
<evidence type="ECO:0000256" key="4">
    <source>
        <dbReference type="SAM" id="MobiDB-lite"/>
    </source>
</evidence>
<dbReference type="PANTHER" id="PTHR46796">
    <property type="entry name" value="HTH-TYPE TRANSCRIPTIONAL ACTIVATOR RHAS-RELATED"/>
    <property type="match status" value="1"/>
</dbReference>
<name>A0A2R4CI10_9BURK</name>
<dbReference type="Proteomes" id="UP000240505">
    <property type="component" value="Chromosome"/>
</dbReference>
<dbReference type="Pfam" id="PF20240">
    <property type="entry name" value="DUF6597"/>
    <property type="match status" value="1"/>
</dbReference>
<proteinExistence type="predicted"/>
<dbReference type="KEGG" id="masz:C9I28_18720"/>
<evidence type="ECO:0000256" key="3">
    <source>
        <dbReference type="ARBA" id="ARBA00023163"/>
    </source>
</evidence>
<protein>
    <submittedName>
        <fullName evidence="6">AraC family transcriptional regulator</fullName>
    </submittedName>
</protein>
<accession>A0A2R4CI10</accession>
<keyword evidence="1" id="KW-0805">Transcription regulation</keyword>
<keyword evidence="2" id="KW-0238">DNA-binding</keyword>
<dbReference type="Pfam" id="PF12833">
    <property type="entry name" value="HTH_18"/>
    <property type="match status" value="1"/>
</dbReference>
<dbReference type="InterPro" id="IPR050204">
    <property type="entry name" value="AraC_XylS_family_regulators"/>
</dbReference>
<evidence type="ECO:0000256" key="1">
    <source>
        <dbReference type="ARBA" id="ARBA00023015"/>
    </source>
</evidence>
<dbReference type="PROSITE" id="PS01124">
    <property type="entry name" value="HTH_ARAC_FAMILY_2"/>
    <property type="match status" value="1"/>
</dbReference>
<reference evidence="6 7" key="1">
    <citation type="submission" date="2018-03" db="EMBL/GenBank/DDBJ databases">
        <title>Massilia armeniaca sp. nov., isolated from desert soil.</title>
        <authorList>
            <person name="Huang H."/>
            <person name="Ren M."/>
        </authorList>
    </citation>
    <scope>NUCLEOTIDE SEQUENCE [LARGE SCALE GENOMIC DNA]</scope>
    <source>
        <strain evidence="6 7">ZMN-3</strain>
    </source>
</reference>
<evidence type="ECO:0000256" key="2">
    <source>
        <dbReference type="ARBA" id="ARBA00023125"/>
    </source>
</evidence>
<dbReference type="InterPro" id="IPR046532">
    <property type="entry name" value="DUF6597"/>
</dbReference>
<feature type="compositionally biased region" description="Basic and acidic residues" evidence="4">
    <location>
        <begin position="55"/>
        <end position="64"/>
    </location>
</feature>
<sequence length="330" mass="35159">MVSLLERHAGARGVRAGPRLGRGIGDSEGSRRAGRFHLSISIVDNGAILVSTRKPGLEKTDKPHTTPKGVVDPAGAARRISLRQHAPAPALAHCVDYFWIVAWDLRGQDAQTQRVLPYPNVHLAFEAGQSTLHGVALGPFDKTVAGQGRVLGVRLRPGGAGAFVRGDCAGLTGRVLPACEVLGETATALEAAVRDTPDDAALVAAAQELLWPAIAALAPDPRAALAERAVLAAQAERGPVSVAALAQAVDLDERALQRLFRTYVGVPPKWVIQRFRLQEAAARLAHPEPVDLALLAQELGFFDQAHLTRGFTALVGRAPLEYWKSQQLSF</sequence>
<dbReference type="GO" id="GO:0003700">
    <property type="term" value="F:DNA-binding transcription factor activity"/>
    <property type="evidence" value="ECO:0007669"/>
    <property type="project" value="InterPro"/>
</dbReference>
<keyword evidence="7" id="KW-1185">Reference proteome</keyword>
<gene>
    <name evidence="6" type="ORF">C9I28_18720</name>
</gene>
<dbReference type="SMART" id="SM00342">
    <property type="entry name" value="HTH_ARAC"/>
    <property type="match status" value="1"/>
</dbReference>
<dbReference type="GO" id="GO:0043565">
    <property type="term" value="F:sequence-specific DNA binding"/>
    <property type="evidence" value="ECO:0007669"/>
    <property type="project" value="InterPro"/>
</dbReference>